<keyword evidence="1" id="KW-0472">Membrane</keyword>
<feature type="transmembrane region" description="Helical" evidence="1">
    <location>
        <begin position="315"/>
        <end position="335"/>
    </location>
</feature>
<evidence type="ECO:0000313" key="2">
    <source>
        <dbReference type="EMBL" id="KAF1957091.1"/>
    </source>
</evidence>
<evidence type="ECO:0000256" key="1">
    <source>
        <dbReference type="SAM" id="Phobius"/>
    </source>
</evidence>
<sequence length="568" mass="64039">MSCDSCTYNCSTVASQVCPNPDVSGIGVVVGYTVNAGIVVMIIVVNYLLAFQPEMDPFRLDQPGALPRADFKPNPIDKLVIKSIRGKFRIRPKLSKRVEEALMKCVLHMSDLQILTGLSILISGFFQMPCGISRYHWKILVYLAWFSSLTHFGCLSFLRSYLFNHPAERTWRLFFMIIIAVMLAFALVPTGLANEAYGPSYHDIDYYGDPIICAFQQATSTYPNSMPFNNMVLSITFLAVGLFVRLCKLSQRLSVFTTARIRKPCSERAVRLLARVRAWSKIHESPTGMKRLLVYRPLLACFLLVRVAADLYSSMLGEVLWIMFNFVWGLIQLIQTRRSAHGGENDWSFGQVVPVVLIGAPLLMFYEFFYPGERKSSLQSTPSWATFGLVPAPVQIGATPALPGTPFNPVGEIHDEPEHDFYQASAWFQLFIILPIVVITELSGYTFFAAVGGRSIFESVLEWGMLLIWVIVYCLCSGVSYILLTLLLEHHKGNAPASPFSPFFASCMRTVLILFFVLLITIAWSLLFVTTELYLLLFWVFSAWIPVLCYPMVYIFMVVGLMVRDKSS</sequence>
<feature type="transmembrane region" description="Helical" evidence="1">
    <location>
        <begin position="292"/>
        <end position="309"/>
    </location>
</feature>
<dbReference type="AlphaFoldDB" id="A0A6A5TWU5"/>
<feature type="transmembrane region" description="Helical" evidence="1">
    <location>
        <begin position="29"/>
        <end position="49"/>
    </location>
</feature>
<feature type="transmembrane region" description="Helical" evidence="1">
    <location>
        <begin position="347"/>
        <end position="366"/>
    </location>
</feature>
<feature type="transmembrane region" description="Helical" evidence="1">
    <location>
        <begin position="139"/>
        <end position="158"/>
    </location>
</feature>
<feature type="transmembrane region" description="Helical" evidence="1">
    <location>
        <begin position="101"/>
        <end position="127"/>
    </location>
</feature>
<dbReference type="Proteomes" id="UP000800035">
    <property type="component" value="Unassembled WGS sequence"/>
</dbReference>
<keyword evidence="1" id="KW-0812">Transmembrane</keyword>
<feature type="transmembrane region" description="Helical" evidence="1">
    <location>
        <begin position="503"/>
        <end position="529"/>
    </location>
</feature>
<reference evidence="2" key="1">
    <citation type="journal article" date="2020" name="Stud. Mycol.">
        <title>101 Dothideomycetes genomes: a test case for predicting lifestyles and emergence of pathogens.</title>
        <authorList>
            <person name="Haridas S."/>
            <person name="Albert R."/>
            <person name="Binder M."/>
            <person name="Bloem J."/>
            <person name="Labutti K."/>
            <person name="Salamov A."/>
            <person name="Andreopoulos B."/>
            <person name="Baker S."/>
            <person name="Barry K."/>
            <person name="Bills G."/>
            <person name="Bluhm B."/>
            <person name="Cannon C."/>
            <person name="Castanera R."/>
            <person name="Culley D."/>
            <person name="Daum C."/>
            <person name="Ezra D."/>
            <person name="Gonzalez J."/>
            <person name="Henrissat B."/>
            <person name="Kuo A."/>
            <person name="Liang C."/>
            <person name="Lipzen A."/>
            <person name="Lutzoni F."/>
            <person name="Magnuson J."/>
            <person name="Mondo S."/>
            <person name="Nolan M."/>
            <person name="Ohm R."/>
            <person name="Pangilinan J."/>
            <person name="Park H.-J."/>
            <person name="Ramirez L."/>
            <person name="Alfaro M."/>
            <person name="Sun H."/>
            <person name="Tritt A."/>
            <person name="Yoshinaga Y."/>
            <person name="Zwiers L.-H."/>
            <person name="Turgeon B."/>
            <person name="Goodwin S."/>
            <person name="Spatafora J."/>
            <person name="Crous P."/>
            <person name="Grigoriev I."/>
        </authorList>
    </citation>
    <scope>NUCLEOTIDE SEQUENCE</scope>
    <source>
        <strain evidence="2">CBS 675.92</strain>
    </source>
</reference>
<feature type="transmembrane region" description="Helical" evidence="1">
    <location>
        <begin position="463"/>
        <end position="483"/>
    </location>
</feature>
<proteinExistence type="predicted"/>
<organism evidence="2 3">
    <name type="scientific">Byssothecium circinans</name>
    <dbReference type="NCBI Taxonomy" id="147558"/>
    <lineage>
        <taxon>Eukaryota</taxon>
        <taxon>Fungi</taxon>
        <taxon>Dikarya</taxon>
        <taxon>Ascomycota</taxon>
        <taxon>Pezizomycotina</taxon>
        <taxon>Dothideomycetes</taxon>
        <taxon>Pleosporomycetidae</taxon>
        <taxon>Pleosporales</taxon>
        <taxon>Massarineae</taxon>
        <taxon>Massarinaceae</taxon>
        <taxon>Byssothecium</taxon>
    </lineage>
</organism>
<dbReference type="OrthoDB" id="5427664at2759"/>
<dbReference type="PANTHER" id="PTHR37577:SF1">
    <property type="entry name" value="INTEGRAL MEMBRANE PROTEIN"/>
    <property type="match status" value="1"/>
</dbReference>
<evidence type="ECO:0008006" key="4">
    <source>
        <dbReference type="Google" id="ProtNLM"/>
    </source>
</evidence>
<keyword evidence="3" id="KW-1185">Reference proteome</keyword>
<feature type="transmembrane region" description="Helical" evidence="1">
    <location>
        <begin position="228"/>
        <end position="247"/>
    </location>
</feature>
<dbReference type="InterPro" id="IPR053018">
    <property type="entry name" value="Elsinochrome_Biosynth-Asso"/>
</dbReference>
<feature type="transmembrane region" description="Helical" evidence="1">
    <location>
        <begin position="170"/>
        <end position="192"/>
    </location>
</feature>
<dbReference type="PANTHER" id="PTHR37577">
    <property type="entry name" value="INTEGRAL MEMBRANE PROTEIN"/>
    <property type="match status" value="1"/>
</dbReference>
<feature type="transmembrane region" description="Helical" evidence="1">
    <location>
        <begin position="536"/>
        <end position="563"/>
    </location>
</feature>
<gene>
    <name evidence="2" type="ORF">CC80DRAFT_471573</name>
</gene>
<accession>A0A6A5TWU5</accession>
<feature type="transmembrane region" description="Helical" evidence="1">
    <location>
        <begin position="426"/>
        <end position="451"/>
    </location>
</feature>
<evidence type="ECO:0000313" key="3">
    <source>
        <dbReference type="Proteomes" id="UP000800035"/>
    </source>
</evidence>
<dbReference type="EMBL" id="ML976990">
    <property type="protein sequence ID" value="KAF1957091.1"/>
    <property type="molecule type" value="Genomic_DNA"/>
</dbReference>
<protein>
    <recommendedName>
        <fullName evidence="4">Transmembrane protein</fullName>
    </recommendedName>
</protein>
<keyword evidence="1" id="KW-1133">Transmembrane helix</keyword>
<name>A0A6A5TWU5_9PLEO</name>